<feature type="region of interest" description="Disordered" evidence="1">
    <location>
        <begin position="149"/>
        <end position="207"/>
    </location>
</feature>
<comment type="caution">
    <text evidence="2">The sequence shown here is derived from an EMBL/GenBank/DDBJ whole genome shotgun (WGS) entry which is preliminary data.</text>
</comment>
<sequence>MGVMYRLNLPYTEVYSNGIKSVVGHLKGGKSGDDPEVKLPAAGVEKGSKSTTKGKVRASEDGGEGRRKVRLFKPKVAKDRIPPPVVKSAFGVKVILPSSLACEKGKKREAASTLRPSGVIKRKVADDASPVVLRRSSRVANMNFCKRKPSSKGDVYVNLSDGPSVDGDSSPLSDEENESDTYEGKTCDGGSQVESFEDEDGQGNPTVASIGEDSCGDNQGAHVGVLVGDYEHNVAGALMQESAVNVGPCVDNCNMQDIAISDLAKESTADDSLCEDDHNERGGLFLLTVGGTSFEPHLPETTLGDEGVTVAILVSIGVPLCVASACSLAL</sequence>
<organism evidence="2 3">
    <name type="scientific">Rosa chinensis</name>
    <name type="common">China rose</name>
    <dbReference type="NCBI Taxonomy" id="74649"/>
    <lineage>
        <taxon>Eukaryota</taxon>
        <taxon>Viridiplantae</taxon>
        <taxon>Streptophyta</taxon>
        <taxon>Embryophyta</taxon>
        <taxon>Tracheophyta</taxon>
        <taxon>Spermatophyta</taxon>
        <taxon>Magnoliopsida</taxon>
        <taxon>eudicotyledons</taxon>
        <taxon>Gunneridae</taxon>
        <taxon>Pentapetalae</taxon>
        <taxon>rosids</taxon>
        <taxon>fabids</taxon>
        <taxon>Rosales</taxon>
        <taxon>Rosaceae</taxon>
        <taxon>Rosoideae</taxon>
        <taxon>Rosoideae incertae sedis</taxon>
        <taxon>Rosa</taxon>
    </lineage>
</organism>
<dbReference type="Gramene" id="PRQ54191">
    <property type="protein sequence ID" value="PRQ54191"/>
    <property type="gene ID" value="RchiOBHm_Chr2g0174771"/>
</dbReference>
<reference evidence="2 3" key="1">
    <citation type="journal article" date="2018" name="Nat. Genet.">
        <title>The Rosa genome provides new insights in the design of modern roses.</title>
        <authorList>
            <person name="Bendahmane M."/>
        </authorList>
    </citation>
    <scope>NUCLEOTIDE SEQUENCE [LARGE SCALE GENOMIC DNA]</scope>
    <source>
        <strain evidence="3">cv. Old Blush</strain>
    </source>
</reference>
<protein>
    <submittedName>
        <fullName evidence="2">Uncharacterized protein</fullName>
    </submittedName>
</protein>
<evidence type="ECO:0000313" key="3">
    <source>
        <dbReference type="Proteomes" id="UP000238479"/>
    </source>
</evidence>
<feature type="compositionally biased region" description="Low complexity" evidence="1">
    <location>
        <begin position="159"/>
        <end position="172"/>
    </location>
</feature>
<dbReference type="EMBL" id="PDCK01000040">
    <property type="protein sequence ID" value="PRQ54191.1"/>
    <property type="molecule type" value="Genomic_DNA"/>
</dbReference>
<feature type="compositionally biased region" description="Basic and acidic residues" evidence="1">
    <location>
        <begin position="57"/>
        <end position="66"/>
    </location>
</feature>
<feature type="region of interest" description="Disordered" evidence="1">
    <location>
        <begin position="27"/>
        <end position="66"/>
    </location>
</feature>
<accession>A0A2P6S689</accession>
<gene>
    <name evidence="2" type="ORF">RchiOBHm_Chr2g0174771</name>
</gene>
<evidence type="ECO:0000313" key="2">
    <source>
        <dbReference type="EMBL" id="PRQ54191.1"/>
    </source>
</evidence>
<dbReference type="Proteomes" id="UP000238479">
    <property type="component" value="Chromosome 2"/>
</dbReference>
<keyword evidence="3" id="KW-1185">Reference proteome</keyword>
<evidence type="ECO:0000256" key="1">
    <source>
        <dbReference type="SAM" id="MobiDB-lite"/>
    </source>
</evidence>
<dbReference type="AlphaFoldDB" id="A0A2P6S689"/>
<name>A0A2P6S689_ROSCH</name>
<proteinExistence type="predicted"/>